<dbReference type="NCBIfam" id="TIGR00255">
    <property type="entry name" value="YicC/YloC family endoribonuclease"/>
    <property type="match status" value="1"/>
</dbReference>
<feature type="domain" description="Endoribonuclease YicC-like C-terminal" evidence="8">
    <location>
        <begin position="191"/>
        <end position="319"/>
    </location>
</feature>
<evidence type="ECO:0000256" key="1">
    <source>
        <dbReference type="ARBA" id="ARBA00001968"/>
    </source>
</evidence>
<proteinExistence type="inferred from homology"/>
<name>A0ABZ1C0I1_9FIRM</name>
<accession>A0ABZ1C0I1</accession>
<evidence type="ECO:0000256" key="5">
    <source>
        <dbReference type="ARBA" id="ARBA00035648"/>
    </source>
</evidence>
<gene>
    <name evidence="9" type="ORF">U7230_05120</name>
</gene>
<dbReference type="InterPro" id="IPR013527">
    <property type="entry name" value="YicC-like_N"/>
</dbReference>
<protein>
    <submittedName>
        <fullName evidence="9">YicC/YloC family endoribonuclease</fullName>
        <ecNumber evidence="9">3.1.-.-</ecNumber>
    </submittedName>
</protein>
<evidence type="ECO:0000259" key="7">
    <source>
        <dbReference type="Pfam" id="PF03755"/>
    </source>
</evidence>
<dbReference type="InterPro" id="IPR005229">
    <property type="entry name" value="YicC/YloC-like"/>
</dbReference>
<evidence type="ECO:0000313" key="10">
    <source>
        <dbReference type="Proteomes" id="UP001332192"/>
    </source>
</evidence>
<sequence>MSDASQTAAARSEPPAPASMTGFASIEEDGLSGRVRVEVRTFNHRYLDVVTRLPRAWQPLEPRIRDLVSQRLNRGRVEVVVDAQEPDNPQRTVRVNASALLQYWDQLTRIRQQIGVDAPLSLTDLLVLPEVVQVQEQPVDEEGVWGLLRPVLQEALEQVARMRRREGARLWEDVDRRLSTIDASLGEVERSLPRYMEGYHERLAGRVRELLKAVVPDSAAGPPVLDGGAFQQRLAQEVALAAERADISEEIQRLRSHIWHMRQLAGEPAPGRRMEFLLREMERELSTATAKAPDPAMVHHLVAMRGLVEQIREQVLNFE</sequence>
<dbReference type="PANTHER" id="PTHR30636">
    <property type="entry name" value="UPF0701 PROTEIN YICC"/>
    <property type="match status" value="1"/>
</dbReference>
<dbReference type="EC" id="3.1.-.-" evidence="9"/>
<keyword evidence="2" id="KW-0540">Nuclease</keyword>
<dbReference type="InterPro" id="IPR013551">
    <property type="entry name" value="YicC-like_C"/>
</dbReference>
<dbReference type="GO" id="GO:0016787">
    <property type="term" value="F:hydrolase activity"/>
    <property type="evidence" value="ECO:0007669"/>
    <property type="project" value="UniProtKB-KW"/>
</dbReference>
<dbReference type="RefSeq" id="WP_324717666.1">
    <property type="nucleotide sequence ID" value="NZ_CP141615.1"/>
</dbReference>
<comment type="cofactor">
    <cofactor evidence="1">
        <name>a divalent metal cation</name>
        <dbReference type="ChEBI" id="CHEBI:60240"/>
    </cofactor>
</comment>
<evidence type="ECO:0000259" key="8">
    <source>
        <dbReference type="Pfam" id="PF08340"/>
    </source>
</evidence>
<dbReference type="PANTHER" id="PTHR30636:SF3">
    <property type="entry name" value="UPF0701 PROTEIN YICC"/>
    <property type="match status" value="1"/>
</dbReference>
<comment type="similarity">
    <text evidence="5">Belongs to the YicC/YloC family.</text>
</comment>
<evidence type="ECO:0000313" key="9">
    <source>
        <dbReference type="EMBL" id="WRP18393.1"/>
    </source>
</evidence>
<dbReference type="Pfam" id="PF03755">
    <property type="entry name" value="YicC-like_N"/>
    <property type="match status" value="1"/>
</dbReference>
<evidence type="ECO:0000256" key="6">
    <source>
        <dbReference type="SAM" id="MobiDB-lite"/>
    </source>
</evidence>
<keyword evidence="10" id="KW-1185">Reference proteome</keyword>
<keyword evidence="3" id="KW-0255">Endonuclease</keyword>
<dbReference type="EMBL" id="CP141615">
    <property type="protein sequence ID" value="WRP18393.1"/>
    <property type="molecule type" value="Genomic_DNA"/>
</dbReference>
<reference evidence="9 10" key="1">
    <citation type="journal article" date="2024" name="Front. Microbiol.">
        <title>Novel thermophilic genera Geochorda gen. nov. and Carboxydochorda gen. nov. from the deep terrestrial subsurface reveal the ecophysiological diversity in the class Limnochordia.</title>
        <authorList>
            <person name="Karnachuk O.V."/>
            <person name="Lukina A.P."/>
            <person name="Avakyan M.R."/>
            <person name="Kadnikov V.V."/>
            <person name="Begmatov S."/>
            <person name="Beletsky A.V."/>
            <person name="Vlasova K.G."/>
            <person name="Novikov A.A."/>
            <person name="Shcherbakova V.A."/>
            <person name="Mardanov A.V."/>
            <person name="Ravin N.V."/>
        </authorList>
    </citation>
    <scope>NUCLEOTIDE SEQUENCE [LARGE SCALE GENOMIC DNA]</scope>
    <source>
        <strain evidence="9 10">L945</strain>
    </source>
</reference>
<keyword evidence="4 9" id="KW-0378">Hydrolase</keyword>
<feature type="domain" description="Endoribonuclease YicC-like N-terminal" evidence="7">
    <location>
        <begin position="19"/>
        <end position="170"/>
    </location>
</feature>
<dbReference type="Pfam" id="PF08340">
    <property type="entry name" value="YicC-like_C"/>
    <property type="match status" value="1"/>
</dbReference>
<evidence type="ECO:0000256" key="3">
    <source>
        <dbReference type="ARBA" id="ARBA00022759"/>
    </source>
</evidence>
<feature type="region of interest" description="Disordered" evidence="6">
    <location>
        <begin position="1"/>
        <end position="22"/>
    </location>
</feature>
<dbReference type="Proteomes" id="UP001332192">
    <property type="component" value="Chromosome"/>
</dbReference>
<evidence type="ECO:0000256" key="4">
    <source>
        <dbReference type="ARBA" id="ARBA00022801"/>
    </source>
</evidence>
<evidence type="ECO:0000256" key="2">
    <source>
        <dbReference type="ARBA" id="ARBA00022722"/>
    </source>
</evidence>
<organism evidence="9 10">
    <name type="scientific">Carboxydichorda subterranea</name>
    <dbReference type="NCBI Taxonomy" id="3109565"/>
    <lineage>
        <taxon>Bacteria</taxon>
        <taxon>Bacillati</taxon>
        <taxon>Bacillota</taxon>
        <taxon>Limnochordia</taxon>
        <taxon>Limnochordales</taxon>
        <taxon>Geochordaceae</taxon>
        <taxon>Carboxydichorda</taxon>
    </lineage>
</organism>